<gene>
    <name evidence="10" type="ORF">GGX14DRAFT_549590</name>
</gene>
<evidence type="ECO:0000256" key="3">
    <source>
        <dbReference type="ARBA" id="ARBA00023242"/>
    </source>
</evidence>
<dbReference type="Gene3D" id="3.30.70.330">
    <property type="match status" value="2"/>
</dbReference>
<feature type="compositionally biased region" description="Pro residues" evidence="6">
    <location>
        <begin position="656"/>
        <end position="668"/>
    </location>
</feature>
<feature type="region of interest" description="Disordered" evidence="6">
    <location>
        <begin position="69"/>
        <end position="94"/>
    </location>
</feature>
<dbReference type="PANTHER" id="PTHR13948:SF3">
    <property type="entry name" value="FI21118P1"/>
    <property type="match status" value="1"/>
</dbReference>
<dbReference type="InterPro" id="IPR000504">
    <property type="entry name" value="RRM_dom"/>
</dbReference>
<feature type="region of interest" description="Disordered" evidence="6">
    <location>
        <begin position="374"/>
        <end position="410"/>
    </location>
</feature>
<sequence length="746" mass="80760">MAYNREWDQGKSWSQNQAWNVPNTSREDDYYTEGKRRKFNTGVCQCLMYSFIQRMIQGYEAFQSYADNDNSSHTGRSEAGQDHRGGGGPFAKKRLQASEPSPHVIFLGLDPDFSEADLQKYLSSHGCSIESVTIIRERSSGASKGFGFAQFPTTDHARAFVDPLFPFIQVPPPASHGASATAAFYKALETGLPHNGRRVKIDYSQSASPHERGKVNRGNLNDGTRDIGNSQAAVLLFRGLDPLSGPQAIHQAMLSSSGPGNIGAKGMKRIVLIKDKVTLASLGFAFVEFVDPQCAATTLAATMSPQVHPSGFRISDRPVAASFAHPYSFQPIANLMIRDEACISGSVGLGGEEGTLVRYWDENSTIAQLEFQVEQPVQSTSQAKEKKEKKKTKGDVEPVPQNAPAAPSTLPVFDKPVTLNFSKLGRAGPVPVKAITLGFSMDDGGSGDATAENEDEDDEAKGQIRHSLIIRLTLRPAPTGKKVAPLIASKKTASNINKWNHVQEELSKDTSVVLPSPLAPSKKPGPSSTVTSGPANDADILPVEMDFEFSDLSALTCLLCARQFKTTDQLKRHNKESELHKARMLSYSHFKNLKDPNLREVARQKLAARQASATSEQPRYRDRASERRVLFNQPEVPTIEKDAGKGGGRKRQAEGPPAPPSPPPPPVNPGQDENNVGNKLLKMMGWTEGTGLGASGEGRVDPISAAIYAQGVGLGASKGKDISKVTEASTNYVHLAKDGARERYGQ</sequence>
<proteinExistence type="predicted"/>
<dbReference type="Pfam" id="PF01585">
    <property type="entry name" value="G-patch"/>
    <property type="match status" value="1"/>
</dbReference>
<dbReference type="EMBL" id="JARJCW010000011">
    <property type="protein sequence ID" value="KAJ7219035.1"/>
    <property type="molecule type" value="Genomic_DNA"/>
</dbReference>
<keyword evidence="4" id="KW-0479">Metal-binding</keyword>
<dbReference type="InterPro" id="IPR035979">
    <property type="entry name" value="RBD_domain_sf"/>
</dbReference>
<dbReference type="GO" id="GO:0005634">
    <property type="term" value="C:nucleus"/>
    <property type="evidence" value="ECO:0007669"/>
    <property type="project" value="UniProtKB-SubCell"/>
</dbReference>
<evidence type="ECO:0000256" key="4">
    <source>
        <dbReference type="PROSITE-ProRule" id="PRU00042"/>
    </source>
</evidence>
<dbReference type="PROSITE" id="PS50157">
    <property type="entry name" value="ZINC_FINGER_C2H2_2"/>
    <property type="match status" value="1"/>
</dbReference>
<keyword evidence="4" id="KW-0862">Zinc</keyword>
<keyword evidence="11" id="KW-1185">Reference proteome</keyword>
<keyword evidence="4" id="KW-0863">Zinc-finger</keyword>
<dbReference type="InterPro" id="IPR012677">
    <property type="entry name" value="Nucleotide-bd_a/b_plait_sf"/>
</dbReference>
<feature type="region of interest" description="Disordered" evidence="6">
    <location>
        <begin position="605"/>
        <end position="677"/>
    </location>
</feature>
<evidence type="ECO:0000256" key="5">
    <source>
        <dbReference type="PROSITE-ProRule" id="PRU00176"/>
    </source>
</evidence>
<dbReference type="GO" id="GO:0003723">
    <property type="term" value="F:RNA binding"/>
    <property type="evidence" value="ECO:0007669"/>
    <property type="project" value="UniProtKB-UniRule"/>
</dbReference>
<keyword evidence="2 5" id="KW-0694">RNA-binding</keyword>
<dbReference type="PANTHER" id="PTHR13948">
    <property type="entry name" value="RNA-BINDING PROTEIN"/>
    <property type="match status" value="1"/>
</dbReference>
<keyword evidence="3" id="KW-0539">Nucleus</keyword>
<dbReference type="PROSITE" id="PS50102">
    <property type="entry name" value="RRM"/>
    <property type="match status" value="1"/>
</dbReference>
<evidence type="ECO:0000256" key="6">
    <source>
        <dbReference type="SAM" id="MobiDB-lite"/>
    </source>
</evidence>
<feature type="compositionally biased region" description="Basic and acidic residues" evidence="6">
    <location>
        <begin position="618"/>
        <end position="629"/>
    </location>
</feature>
<dbReference type="GO" id="GO:0000398">
    <property type="term" value="P:mRNA splicing, via spliceosome"/>
    <property type="evidence" value="ECO:0007669"/>
    <property type="project" value="TreeGrafter"/>
</dbReference>
<evidence type="ECO:0000259" key="7">
    <source>
        <dbReference type="PROSITE" id="PS50102"/>
    </source>
</evidence>
<evidence type="ECO:0000256" key="1">
    <source>
        <dbReference type="ARBA" id="ARBA00004123"/>
    </source>
</evidence>
<dbReference type="InterPro" id="IPR000467">
    <property type="entry name" value="G_patch_dom"/>
</dbReference>
<feature type="compositionally biased region" description="Basic and acidic residues" evidence="6">
    <location>
        <begin position="75"/>
        <end position="85"/>
    </location>
</feature>
<dbReference type="SMART" id="SM00443">
    <property type="entry name" value="G_patch"/>
    <property type="match status" value="1"/>
</dbReference>
<accession>A0AAD6VQG6</accession>
<feature type="domain" description="RRM" evidence="7">
    <location>
        <begin position="102"/>
        <end position="206"/>
    </location>
</feature>
<evidence type="ECO:0000256" key="2">
    <source>
        <dbReference type="ARBA" id="ARBA00022884"/>
    </source>
</evidence>
<evidence type="ECO:0000313" key="10">
    <source>
        <dbReference type="EMBL" id="KAJ7219035.1"/>
    </source>
</evidence>
<feature type="region of interest" description="Disordered" evidence="6">
    <location>
        <begin position="510"/>
        <end position="536"/>
    </location>
</feature>
<evidence type="ECO:0000259" key="9">
    <source>
        <dbReference type="PROSITE" id="PS50174"/>
    </source>
</evidence>
<dbReference type="Proteomes" id="UP001219525">
    <property type="component" value="Unassembled WGS sequence"/>
</dbReference>
<evidence type="ECO:0000259" key="8">
    <source>
        <dbReference type="PROSITE" id="PS50157"/>
    </source>
</evidence>
<protein>
    <recommendedName>
        <fullName evidence="12">RNA-binding protein</fullName>
    </recommendedName>
</protein>
<dbReference type="SUPFAM" id="SSF54928">
    <property type="entry name" value="RNA-binding domain, RBD"/>
    <property type="match status" value="2"/>
</dbReference>
<reference evidence="10" key="1">
    <citation type="submission" date="2023-03" db="EMBL/GenBank/DDBJ databases">
        <title>Massive genome expansion in bonnet fungi (Mycena s.s.) driven by repeated elements and novel gene families across ecological guilds.</title>
        <authorList>
            <consortium name="Lawrence Berkeley National Laboratory"/>
            <person name="Harder C.B."/>
            <person name="Miyauchi S."/>
            <person name="Viragh M."/>
            <person name="Kuo A."/>
            <person name="Thoen E."/>
            <person name="Andreopoulos B."/>
            <person name="Lu D."/>
            <person name="Skrede I."/>
            <person name="Drula E."/>
            <person name="Henrissat B."/>
            <person name="Morin E."/>
            <person name="Kohler A."/>
            <person name="Barry K."/>
            <person name="LaButti K."/>
            <person name="Morin E."/>
            <person name="Salamov A."/>
            <person name="Lipzen A."/>
            <person name="Mereny Z."/>
            <person name="Hegedus B."/>
            <person name="Baldrian P."/>
            <person name="Stursova M."/>
            <person name="Weitz H."/>
            <person name="Taylor A."/>
            <person name="Grigoriev I.V."/>
            <person name="Nagy L.G."/>
            <person name="Martin F."/>
            <person name="Kauserud H."/>
        </authorList>
    </citation>
    <scope>NUCLEOTIDE SEQUENCE</scope>
    <source>
        <strain evidence="10">9144</strain>
    </source>
</reference>
<dbReference type="InterPro" id="IPR013087">
    <property type="entry name" value="Znf_C2H2_type"/>
</dbReference>
<dbReference type="GO" id="GO:0008270">
    <property type="term" value="F:zinc ion binding"/>
    <property type="evidence" value="ECO:0007669"/>
    <property type="project" value="UniProtKB-KW"/>
</dbReference>
<name>A0AAD6VQG6_9AGAR</name>
<dbReference type="AlphaFoldDB" id="A0AAD6VQG6"/>
<comment type="caution">
    <text evidence="10">The sequence shown here is derived from an EMBL/GenBank/DDBJ whole genome shotgun (WGS) entry which is preliminary data.</text>
</comment>
<feature type="domain" description="C2H2-type" evidence="8">
    <location>
        <begin position="555"/>
        <end position="585"/>
    </location>
</feature>
<dbReference type="PROSITE" id="PS50174">
    <property type="entry name" value="G_PATCH"/>
    <property type="match status" value="1"/>
</dbReference>
<organism evidence="10 11">
    <name type="scientific">Mycena pura</name>
    <dbReference type="NCBI Taxonomy" id="153505"/>
    <lineage>
        <taxon>Eukaryota</taxon>
        <taxon>Fungi</taxon>
        <taxon>Dikarya</taxon>
        <taxon>Basidiomycota</taxon>
        <taxon>Agaricomycotina</taxon>
        <taxon>Agaricomycetes</taxon>
        <taxon>Agaricomycetidae</taxon>
        <taxon>Agaricales</taxon>
        <taxon>Marasmiineae</taxon>
        <taxon>Mycenaceae</taxon>
        <taxon>Mycena</taxon>
    </lineage>
</organism>
<evidence type="ECO:0000313" key="11">
    <source>
        <dbReference type="Proteomes" id="UP001219525"/>
    </source>
</evidence>
<comment type="subcellular location">
    <subcellularLocation>
        <location evidence="1">Nucleus</location>
    </subcellularLocation>
</comment>
<feature type="domain" description="G-patch" evidence="9">
    <location>
        <begin position="673"/>
        <end position="719"/>
    </location>
</feature>
<dbReference type="Pfam" id="PF00076">
    <property type="entry name" value="RRM_1"/>
    <property type="match status" value="1"/>
</dbReference>
<evidence type="ECO:0008006" key="12">
    <source>
        <dbReference type="Google" id="ProtNLM"/>
    </source>
</evidence>